<evidence type="ECO:0000313" key="9">
    <source>
        <dbReference type="EMBL" id="PKY90569.1"/>
    </source>
</evidence>
<dbReference type="AlphaFoldDB" id="A0A2I1K4J6"/>
<dbReference type="RefSeq" id="WP_101953794.1">
    <property type="nucleotide sequence ID" value="NZ_PKHE01000002.1"/>
</dbReference>
<dbReference type="Proteomes" id="UP000234384">
    <property type="component" value="Unassembled WGS sequence"/>
</dbReference>
<organism evidence="9 10">
    <name type="scientific">Falseniella ignava</name>
    <dbReference type="NCBI Taxonomy" id="137730"/>
    <lineage>
        <taxon>Bacteria</taxon>
        <taxon>Bacillati</taxon>
        <taxon>Bacillota</taxon>
        <taxon>Bacilli</taxon>
        <taxon>Lactobacillales</taxon>
        <taxon>Aerococcaceae</taxon>
        <taxon>Falseniella</taxon>
    </lineage>
</organism>
<dbReference type="CDD" id="cd02541">
    <property type="entry name" value="UGPase_prokaryotic"/>
    <property type="match status" value="1"/>
</dbReference>
<evidence type="ECO:0000259" key="8">
    <source>
        <dbReference type="Pfam" id="PF00483"/>
    </source>
</evidence>
<accession>A0A2I1K4J6</accession>
<evidence type="ECO:0000256" key="1">
    <source>
        <dbReference type="ARBA" id="ARBA00005136"/>
    </source>
</evidence>
<dbReference type="Gene3D" id="3.90.550.10">
    <property type="entry name" value="Spore Coat Polysaccharide Biosynthesis Protein SpsA, Chain A"/>
    <property type="match status" value="1"/>
</dbReference>
<evidence type="ECO:0000256" key="7">
    <source>
        <dbReference type="RuleBase" id="RU361259"/>
    </source>
</evidence>
<gene>
    <name evidence="9" type="primary">galU</name>
    <name evidence="9" type="ORF">CYJ57_01530</name>
</gene>
<dbReference type="EC" id="2.7.7.9" evidence="3 7"/>
<comment type="caution">
    <text evidence="9">The sequence shown here is derived from an EMBL/GenBank/DDBJ whole genome shotgun (WGS) entry which is preliminary data.</text>
</comment>
<dbReference type="InterPro" id="IPR005771">
    <property type="entry name" value="GalU_uridylyltTrfase_bac/arc"/>
</dbReference>
<comment type="similarity">
    <text evidence="2 7">Belongs to the UDPGP type 2 family.</text>
</comment>
<proteinExistence type="inferred from homology"/>
<keyword evidence="4 7" id="KW-0808">Transferase</keyword>
<protein>
    <recommendedName>
        <fullName evidence="3 7">UTP--glucose-1-phosphate uridylyltransferase</fullName>
        <ecNumber evidence="3 7">2.7.7.9</ecNumber>
    </recommendedName>
    <alternativeName>
        <fullName evidence="7">UDP-glucose pyrophosphorylase</fullName>
    </alternativeName>
</protein>
<evidence type="ECO:0000256" key="4">
    <source>
        <dbReference type="ARBA" id="ARBA00022679"/>
    </source>
</evidence>
<dbReference type="Pfam" id="PF00483">
    <property type="entry name" value="NTP_transferase"/>
    <property type="match status" value="1"/>
</dbReference>
<sequence length="294" mass="33361">MRTIRKAVIPAAGYGLNFMPATKAQPKELLPIVDKPVIQFIVEEAFESGIEEILIITGKQKRSIEDHFDANIELEENLRAKGKIELLELAQSTTKANLFFARQASPRGLGDAILHAKSFVNNEPFVVLLGDNIIQSEVPVTKQLMDLYSELKAPCLAVVEVPERDAQKYGFIDGEAAHLTGYEQLYQVNHFVEKPQKEHLPSNLAIAGRYVLTPEIFPILERTQLGVDNELQLTDALQHLNQTKRVFAQKINGHRYDVGDKIGYMRMCIDYGLNHPETAEEFREYLIERSRQFD</sequence>
<dbReference type="NCBIfam" id="TIGR01099">
    <property type="entry name" value="galU"/>
    <property type="match status" value="1"/>
</dbReference>
<dbReference type="GO" id="GO:0003983">
    <property type="term" value="F:UTP:glucose-1-phosphate uridylyltransferase activity"/>
    <property type="evidence" value="ECO:0007669"/>
    <property type="project" value="UniProtKB-EC"/>
</dbReference>
<dbReference type="PANTHER" id="PTHR43197:SF1">
    <property type="entry name" value="UTP--GLUCOSE-1-PHOSPHATE URIDYLYLTRANSFERASE"/>
    <property type="match status" value="1"/>
</dbReference>
<evidence type="ECO:0000313" key="10">
    <source>
        <dbReference type="Proteomes" id="UP000234384"/>
    </source>
</evidence>
<dbReference type="GO" id="GO:0006011">
    <property type="term" value="P:UDP-alpha-D-glucose metabolic process"/>
    <property type="evidence" value="ECO:0007669"/>
    <property type="project" value="InterPro"/>
</dbReference>
<evidence type="ECO:0000256" key="5">
    <source>
        <dbReference type="ARBA" id="ARBA00022695"/>
    </source>
</evidence>
<dbReference type="PANTHER" id="PTHR43197">
    <property type="entry name" value="UTP--GLUCOSE-1-PHOSPHATE URIDYLYLTRANSFERASE"/>
    <property type="match status" value="1"/>
</dbReference>
<feature type="domain" description="Nucleotidyl transferase" evidence="8">
    <location>
        <begin position="6"/>
        <end position="264"/>
    </location>
</feature>
<dbReference type="SUPFAM" id="SSF53448">
    <property type="entry name" value="Nucleotide-diphospho-sugar transferases"/>
    <property type="match status" value="1"/>
</dbReference>
<evidence type="ECO:0000256" key="2">
    <source>
        <dbReference type="ARBA" id="ARBA00006890"/>
    </source>
</evidence>
<dbReference type="EMBL" id="PKHE01000002">
    <property type="protein sequence ID" value="PKY90569.1"/>
    <property type="molecule type" value="Genomic_DNA"/>
</dbReference>
<name>A0A2I1K4J6_9LACT</name>
<reference evidence="9 10" key="1">
    <citation type="submission" date="2017-12" db="EMBL/GenBank/DDBJ databases">
        <title>Phylogenetic diversity of female urinary microbiome.</title>
        <authorList>
            <person name="Thomas-White K."/>
            <person name="Wolfe A.J."/>
        </authorList>
    </citation>
    <scope>NUCLEOTIDE SEQUENCE [LARGE SCALE GENOMIC DNA]</scope>
    <source>
        <strain evidence="9 10">UMB0898</strain>
    </source>
</reference>
<dbReference type="InterPro" id="IPR005835">
    <property type="entry name" value="NTP_transferase_dom"/>
</dbReference>
<comment type="pathway">
    <text evidence="1">Carbohydrate metabolism; nucleotide-sugar metabolism.</text>
</comment>
<keyword evidence="5 7" id="KW-0548">Nucleotidyltransferase</keyword>
<evidence type="ECO:0000256" key="3">
    <source>
        <dbReference type="ARBA" id="ARBA00012415"/>
    </source>
</evidence>
<evidence type="ECO:0000256" key="6">
    <source>
        <dbReference type="ARBA" id="ARBA00048128"/>
    </source>
</evidence>
<dbReference type="UniPathway" id="UPA00215"/>
<dbReference type="InterPro" id="IPR029044">
    <property type="entry name" value="Nucleotide-diphossugar_trans"/>
</dbReference>
<dbReference type="OrthoDB" id="9803871at2"/>
<comment type="catalytic activity">
    <reaction evidence="6 7">
        <text>alpha-D-glucose 1-phosphate + UTP + H(+) = UDP-alpha-D-glucose + diphosphate</text>
        <dbReference type="Rhea" id="RHEA:19889"/>
        <dbReference type="ChEBI" id="CHEBI:15378"/>
        <dbReference type="ChEBI" id="CHEBI:33019"/>
        <dbReference type="ChEBI" id="CHEBI:46398"/>
        <dbReference type="ChEBI" id="CHEBI:58601"/>
        <dbReference type="ChEBI" id="CHEBI:58885"/>
        <dbReference type="EC" id="2.7.7.9"/>
    </reaction>
</comment>